<accession>A0A0L0UJ85</accession>
<dbReference type="AlphaFoldDB" id="A0A0L0UJ85"/>
<reference evidence="2" key="1">
    <citation type="submission" date="2014-03" db="EMBL/GenBank/DDBJ databases">
        <title>The Genome Sequence of Puccinia striiformis f. sp. tritici PST-78.</title>
        <authorList>
            <consortium name="The Broad Institute Genome Sequencing Platform"/>
            <person name="Cuomo C."/>
            <person name="Hulbert S."/>
            <person name="Chen X."/>
            <person name="Walker B."/>
            <person name="Young S.K."/>
            <person name="Zeng Q."/>
            <person name="Gargeya S."/>
            <person name="Fitzgerald M."/>
            <person name="Haas B."/>
            <person name="Abouelleil A."/>
            <person name="Alvarado L."/>
            <person name="Arachchi H.M."/>
            <person name="Berlin A.M."/>
            <person name="Chapman S.B."/>
            <person name="Goldberg J."/>
            <person name="Griggs A."/>
            <person name="Gujja S."/>
            <person name="Hansen M."/>
            <person name="Howarth C."/>
            <person name="Imamovic A."/>
            <person name="Larimer J."/>
            <person name="McCowan C."/>
            <person name="Montmayeur A."/>
            <person name="Murphy C."/>
            <person name="Neiman D."/>
            <person name="Pearson M."/>
            <person name="Priest M."/>
            <person name="Roberts A."/>
            <person name="Saif S."/>
            <person name="Shea T."/>
            <person name="Sisk P."/>
            <person name="Sykes S."/>
            <person name="Wortman J."/>
            <person name="Nusbaum C."/>
            <person name="Birren B."/>
        </authorList>
    </citation>
    <scope>NUCLEOTIDE SEQUENCE [LARGE SCALE GENOMIC DNA]</scope>
    <source>
        <strain evidence="2">race PST-78</strain>
    </source>
</reference>
<sequence>MNTFSSPIEATHVGTLKIGDYFINPVYHVPNGCANILSASQLIDHGLKPHFKTDQFLLKGGDKIVATFPRIGRLFLAPISDYICVVNMKIPENFDWHYALGHASDKY</sequence>
<proteinExistence type="predicted"/>
<organism evidence="1 2">
    <name type="scientific">Puccinia striiformis f. sp. tritici PST-78</name>
    <dbReference type="NCBI Taxonomy" id="1165861"/>
    <lineage>
        <taxon>Eukaryota</taxon>
        <taxon>Fungi</taxon>
        <taxon>Dikarya</taxon>
        <taxon>Basidiomycota</taxon>
        <taxon>Pucciniomycotina</taxon>
        <taxon>Pucciniomycetes</taxon>
        <taxon>Pucciniales</taxon>
        <taxon>Pucciniaceae</taxon>
        <taxon>Puccinia</taxon>
    </lineage>
</organism>
<protein>
    <submittedName>
        <fullName evidence="1">Uncharacterized protein</fullName>
    </submittedName>
</protein>
<evidence type="ECO:0000313" key="1">
    <source>
        <dbReference type="EMBL" id="KNE86784.1"/>
    </source>
</evidence>
<evidence type="ECO:0000313" key="2">
    <source>
        <dbReference type="Proteomes" id="UP000054564"/>
    </source>
</evidence>
<comment type="caution">
    <text evidence="1">The sequence shown here is derived from an EMBL/GenBank/DDBJ whole genome shotgun (WGS) entry which is preliminary data.</text>
</comment>
<name>A0A0L0UJ85_9BASI</name>
<gene>
    <name evidence="1" type="ORF">PSTG_19849</name>
</gene>
<dbReference type="Proteomes" id="UP000054564">
    <property type="component" value="Unassembled WGS sequence"/>
</dbReference>
<feature type="non-terminal residue" evidence="1">
    <location>
        <position position="107"/>
    </location>
</feature>
<dbReference type="EMBL" id="AJIL01008132">
    <property type="protein sequence ID" value="KNE86784.1"/>
    <property type="molecule type" value="Genomic_DNA"/>
</dbReference>
<keyword evidence="2" id="KW-1185">Reference proteome</keyword>